<dbReference type="Proteomes" id="UP000639006">
    <property type="component" value="Unassembled WGS sequence"/>
</dbReference>
<dbReference type="InterPro" id="IPR041633">
    <property type="entry name" value="Polbeta"/>
</dbReference>
<protein>
    <recommendedName>
        <fullName evidence="1">Polymerase beta nucleotidyltransferase domain-containing protein</fullName>
    </recommendedName>
</protein>
<accession>A0A811T9I0</accession>
<comment type="caution">
    <text evidence="2">The sequence shown here is derived from an EMBL/GenBank/DDBJ whole genome shotgun (WGS) entry which is preliminary data.</text>
</comment>
<dbReference type="Gene3D" id="3.30.460.10">
    <property type="entry name" value="Beta Polymerase, domain 2"/>
    <property type="match status" value="1"/>
</dbReference>
<name>A0A811T9I0_9EURY</name>
<evidence type="ECO:0000313" key="3">
    <source>
        <dbReference type="Proteomes" id="UP000639006"/>
    </source>
</evidence>
<proteinExistence type="predicted"/>
<dbReference type="CDD" id="cd05403">
    <property type="entry name" value="NT_KNTase_like"/>
    <property type="match status" value="1"/>
</dbReference>
<feature type="domain" description="Polymerase beta nucleotidyltransferase" evidence="1">
    <location>
        <begin position="32"/>
        <end position="107"/>
    </location>
</feature>
<sequence>MKAKVEYSINKSMDVIQKVRKDFAFILDRYFAILVFGSHAKGYTVPISDIDVCIVTKNRLKRQIFYNEIYPKVRMDVYDMVVFENCNDELKSEIAKNHLIVYCKDEKELERYLEPYRSIKTKMRTIREIAGDLRSVCDGI</sequence>
<evidence type="ECO:0000259" key="1">
    <source>
        <dbReference type="Pfam" id="PF18765"/>
    </source>
</evidence>
<dbReference type="AlphaFoldDB" id="A0A811T9I0"/>
<dbReference type="SUPFAM" id="SSF81301">
    <property type="entry name" value="Nucleotidyltransferase"/>
    <property type="match status" value="1"/>
</dbReference>
<dbReference type="Pfam" id="PF18765">
    <property type="entry name" value="Polbeta"/>
    <property type="match status" value="1"/>
</dbReference>
<evidence type="ECO:0000313" key="2">
    <source>
        <dbReference type="EMBL" id="CAD6492119.1"/>
    </source>
</evidence>
<dbReference type="EMBL" id="CAJHIQ010000009">
    <property type="protein sequence ID" value="CAD6492119.1"/>
    <property type="molecule type" value="Genomic_DNA"/>
</dbReference>
<dbReference type="InterPro" id="IPR043519">
    <property type="entry name" value="NT_sf"/>
</dbReference>
<organism evidence="2 3">
    <name type="scientific">Candidatus Argoarchaeum ethanivorans</name>
    <dbReference type="NCBI Taxonomy" id="2608793"/>
    <lineage>
        <taxon>Archaea</taxon>
        <taxon>Methanobacteriati</taxon>
        <taxon>Methanobacteriota</taxon>
        <taxon>Stenosarchaea group</taxon>
        <taxon>Methanomicrobia</taxon>
        <taxon>Methanosarcinales</taxon>
        <taxon>Methanosarcinales incertae sedis</taxon>
        <taxon>GOM Arc I cluster</taxon>
        <taxon>Candidatus Argoarchaeum</taxon>
    </lineage>
</organism>
<gene>
    <name evidence="2" type="ORF">DIAAKJNI_00230</name>
</gene>
<reference evidence="2" key="1">
    <citation type="submission" date="2020-10" db="EMBL/GenBank/DDBJ databases">
        <authorList>
            <person name="Hahn C.J."/>
            <person name="Laso-Perez R."/>
            <person name="Vulcano F."/>
            <person name="Vaziourakis K.-M."/>
            <person name="Stokke R."/>
            <person name="Steen I.H."/>
            <person name="Teske A."/>
            <person name="Boetius A."/>
            <person name="Liebeke M."/>
            <person name="Amann R."/>
            <person name="Knittel K."/>
        </authorList>
    </citation>
    <scope>NUCLEOTIDE SEQUENCE</scope>
    <source>
        <strain evidence="2">Gfbio:e3339647-f889-4370-9287-4fb5cb688e4c:AG392M11_GoMArc1</strain>
    </source>
</reference>